<dbReference type="EMBL" id="KZ824864">
    <property type="protein sequence ID" value="RAH76582.1"/>
    <property type="molecule type" value="Genomic_DNA"/>
</dbReference>
<gene>
    <name evidence="1" type="ORF">BO86DRAFT_459763</name>
</gene>
<dbReference type="InterPro" id="IPR046670">
    <property type="entry name" value="DUF6540"/>
</dbReference>
<name>A0A8T8WLQ8_ASPJA</name>
<dbReference type="Pfam" id="PF20174">
    <property type="entry name" value="DUF6540"/>
    <property type="match status" value="1"/>
</dbReference>
<reference evidence="1 2" key="1">
    <citation type="submission" date="2018-02" db="EMBL/GenBank/DDBJ databases">
        <title>The genomes of Aspergillus section Nigri reveals drivers in fungal speciation.</title>
        <authorList>
            <consortium name="DOE Joint Genome Institute"/>
            <person name="Vesth T.C."/>
            <person name="Nybo J."/>
            <person name="Theobald S."/>
            <person name="Brandl J."/>
            <person name="Frisvad J.C."/>
            <person name="Nielsen K.F."/>
            <person name="Lyhne E.K."/>
            <person name="Kogle M.E."/>
            <person name="Kuo A."/>
            <person name="Riley R."/>
            <person name="Clum A."/>
            <person name="Nolan M."/>
            <person name="Lipzen A."/>
            <person name="Salamov A."/>
            <person name="Henrissat B."/>
            <person name="Wiebenga A."/>
            <person name="De vries R.P."/>
            <person name="Grigoriev I.V."/>
            <person name="Mortensen U.H."/>
            <person name="Andersen M.R."/>
            <person name="Baker S.E."/>
        </authorList>
    </citation>
    <scope>NUCLEOTIDE SEQUENCE [LARGE SCALE GENOMIC DNA]</scope>
    <source>
        <strain evidence="1 2">CBS 114.51</strain>
    </source>
</reference>
<keyword evidence="2" id="KW-1185">Reference proteome</keyword>
<evidence type="ECO:0000313" key="1">
    <source>
        <dbReference type="EMBL" id="RAH76582.1"/>
    </source>
</evidence>
<protein>
    <submittedName>
        <fullName evidence="1">Uncharacterized protein</fullName>
    </submittedName>
</protein>
<accession>A0A8T8WLQ8</accession>
<sequence length="174" mass="19125">MALPLTHKPNTLSLHLLDRGSPSTFHWILYLSTSPTQGQTFHLINAPGSDVWTFDSQTTQDITHGSRLLVALELGEVEPALHTALAERLAQVPVGYSTKFREAMTCRVWVKETLFALEEEGYLYLPVGGVQGVDRIEEEARGWAMRDRVAGRTLVATCSSCSKRVTLTATGAVV</sequence>
<dbReference type="RefSeq" id="XP_025522476.1">
    <property type="nucleotide sequence ID" value="XM_025677374.1"/>
</dbReference>
<organism evidence="1 2">
    <name type="scientific">Aspergillus japonicus CBS 114.51</name>
    <dbReference type="NCBI Taxonomy" id="1448312"/>
    <lineage>
        <taxon>Eukaryota</taxon>
        <taxon>Fungi</taxon>
        <taxon>Dikarya</taxon>
        <taxon>Ascomycota</taxon>
        <taxon>Pezizomycotina</taxon>
        <taxon>Eurotiomycetes</taxon>
        <taxon>Eurotiomycetidae</taxon>
        <taxon>Eurotiales</taxon>
        <taxon>Aspergillaceae</taxon>
        <taxon>Aspergillus</taxon>
        <taxon>Aspergillus subgen. Circumdati</taxon>
    </lineage>
</organism>
<evidence type="ECO:0000313" key="2">
    <source>
        <dbReference type="Proteomes" id="UP000249497"/>
    </source>
</evidence>
<dbReference type="Proteomes" id="UP000249497">
    <property type="component" value="Unassembled WGS sequence"/>
</dbReference>
<dbReference type="GeneID" id="37181067"/>
<dbReference type="OrthoDB" id="3016366at2759"/>
<proteinExistence type="predicted"/>
<dbReference type="AlphaFoldDB" id="A0A8T8WLQ8"/>